<gene>
    <name evidence="2" type="ORF">ABENE_18670</name>
</gene>
<accession>V4PBQ7</accession>
<evidence type="ECO:0000313" key="2">
    <source>
        <dbReference type="EMBL" id="ESQ85531.1"/>
    </source>
</evidence>
<comment type="caution">
    <text evidence="2">The sequence shown here is derived from an EMBL/GenBank/DDBJ whole genome shotgun (WGS) entry which is preliminary data.</text>
</comment>
<protein>
    <recommendedName>
        <fullName evidence="4">YcxB-like protein domain-containing protein</fullName>
    </recommendedName>
</protein>
<keyword evidence="1" id="KW-0812">Transmembrane</keyword>
<feature type="transmembrane region" description="Helical" evidence="1">
    <location>
        <begin position="60"/>
        <end position="88"/>
    </location>
</feature>
<proteinExistence type="predicted"/>
<dbReference type="RefSeq" id="WP_018080902.1">
    <property type="nucleotide sequence ID" value="NZ_AQWM01000003.1"/>
</dbReference>
<keyword evidence="1" id="KW-1133">Transmembrane helix</keyword>
<dbReference type="AlphaFoldDB" id="V4PBQ7"/>
<dbReference type="PATRIC" id="fig|1121022.4.peg.3819"/>
<name>V4PBQ7_9CAUL</name>
<evidence type="ECO:0000256" key="1">
    <source>
        <dbReference type="SAM" id="Phobius"/>
    </source>
</evidence>
<dbReference type="Proteomes" id="UP000017837">
    <property type="component" value="Unassembled WGS sequence"/>
</dbReference>
<organism evidence="2 3">
    <name type="scientific">Asticcacaulis benevestitus DSM 16100 = ATCC BAA-896</name>
    <dbReference type="NCBI Taxonomy" id="1121022"/>
    <lineage>
        <taxon>Bacteria</taxon>
        <taxon>Pseudomonadati</taxon>
        <taxon>Pseudomonadota</taxon>
        <taxon>Alphaproteobacteria</taxon>
        <taxon>Caulobacterales</taxon>
        <taxon>Caulobacteraceae</taxon>
        <taxon>Asticcacaulis</taxon>
    </lineage>
</organism>
<evidence type="ECO:0008006" key="4">
    <source>
        <dbReference type="Google" id="ProtNLM"/>
    </source>
</evidence>
<feature type="transmembrane region" description="Helical" evidence="1">
    <location>
        <begin position="29"/>
        <end position="48"/>
    </location>
</feature>
<sequence>MTEHFQAIGYKLKLENYNGFFKAWLKKNYVTKFKLLIVLAYAAFLAAIPWTNRGWAHFDIASIITCILFSALLVFVIIPLVTYLLTVAQYFSGGTSKKENSIEISSAGVVKSSDTTRIELKWTAIHDVIETQKTILLFTN</sequence>
<dbReference type="STRING" id="1121022.GCA_000376105_01237"/>
<keyword evidence="3" id="KW-1185">Reference proteome</keyword>
<keyword evidence="1" id="KW-0472">Membrane</keyword>
<evidence type="ECO:0000313" key="3">
    <source>
        <dbReference type="Proteomes" id="UP000017837"/>
    </source>
</evidence>
<reference evidence="2 3" key="1">
    <citation type="journal article" date="2014" name="Nature">
        <title>Sequential evolution of bacterial morphology by co-option of a developmental regulator.</title>
        <authorList>
            <person name="Jiang C."/>
            <person name="Brown P.J."/>
            <person name="Ducret A."/>
            <person name="Brun Y.V."/>
        </authorList>
    </citation>
    <scope>NUCLEOTIDE SEQUENCE [LARGE SCALE GENOMIC DNA]</scope>
    <source>
        <strain evidence="2 3">DSM 16100</strain>
    </source>
</reference>
<dbReference type="EMBL" id="AWGB01000057">
    <property type="protein sequence ID" value="ESQ85531.1"/>
    <property type="molecule type" value="Genomic_DNA"/>
</dbReference>